<dbReference type="Gene3D" id="3.40.1700.10">
    <property type="entry name" value="DNA integrity scanning protein, DisA, N-terminal domain"/>
    <property type="match status" value="1"/>
</dbReference>
<comment type="caution">
    <text evidence="2">The sequence shown here is derived from an EMBL/GenBank/DDBJ whole genome shotgun (WGS) entry which is preliminary data.</text>
</comment>
<protein>
    <recommendedName>
        <fullName evidence="1">Probable sensor domain-containing protein</fullName>
    </recommendedName>
</protein>
<dbReference type="Proteomes" id="UP001500841">
    <property type="component" value="Unassembled WGS sequence"/>
</dbReference>
<accession>A0ABP7WXG7</accession>
<dbReference type="Pfam" id="PF21751">
    <property type="entry name" value="DACNV"/>
    <property type="match status" value="1"/>
</dbReference>
<evidence type="ECO:0000313" key="2">
    <source>
        <dbReference type="EMBL" id="GAA4098737.1"/>
    </source>
</evidence>
<organism evidence="2 3">
    <name type="scientific">Mucilaginibacter panaciglaebae</name>
    <dbReference type="NCBI Taxonomy" id="502331"/>
    <lineage>
        <taxon>Bacteria</taxon>
        <taxon>Pseudomonadati</taxon>
        <taxon>Bacteroidota</taxon>
        <taxon>Sphingobacteriia</taxon>
        <taxon>Sphingobacteriales</taxon>
        <taxon>Sphingobacteriaceae</taxon>
        <taxon>Mucilaginibacter</taxon>
    </lineage>
</organism>
<sequence>MLSEPTYLPARMVAASLEGHFARHLENARQRGTDNLAHEPQSAIIESVIDVAFWASLRKEEGHPPKISIAILKPEQASHPLVFGNRIRLTPHNLTKLAPAVESPGIHLGVWYDDDELYVWGTTLTIPGICFVLEVVEPGLLVIKHSRTDGFGKFLNIAVLKGDDIKIIDEQNTGMQDCPALLDSLPGMASPFVNGSINLMVELATSMRKHGRGGLVLIVPENSERWRESIVQPMSYPVIPAFKGITKLMLQDHCERQKADWRDALVRAIDIVGGFTAVDGATVMTRNYELLAFGAKIARSGMSSPVDQIVTTEPVLGGTPVKMHPSQNGGTRHLAAAQFVFDQRNAIALVASQDGRFTIFAWSEAVQMVHAHRIDILLL</sequence>
<gene>
    <name evidence="2" type="ORF">GCM10022392_23290</name>
</gene>
<proteinExistence type="predicted"/>
<keyword evidence="3" id="KW-1185">Reference proteome</keyword>
<feature type="domain" description="Probable sensor" evidence="1">
    <location>
        <begin position="35"/>
        <end position="123"/>
    </location>
</feature>
<reference evidence="3" key="1">
    <citation type="journal article" date="2019" name="Int. J. Syst. Evol. Microbiol.">
        <title>The Global Catalogue of Microorganisms (GCM) 10K type strain sequencing project: providing services to taxonomists for standard genome sequencing and annotation.</title>
        <authorList>
            <consortium name="The Broad Institute Genomics Platform"/>
            <consortium name="The Broad Institute Genome Sequencing Center for Infectious Disease"/>
            <person name="Wu L."/>
            <person name="Ma J."/>
        </authorList>
    </citation>
    <scope>NUCLEOTIDE SEQUENCE [LARGE SCALE GENOMIC DNA]</scope>
    <source>
        <strain evidence="3">JCM 17085</strain>
    </source>
</reference>
<dbReference type="InterPro" id="IPR048551">
    <property type="entry name" value="DACNV"/>
</dbReference>
<evidence type="ECO:0000313" key="3">
    <source>
        <dbReference type="Proteomes" id="UP001500841"/>
    </source>
</evidence>
<dbReference type="RefSeq" id="WP_345104464.1">
    <property type="nucleotide sequence ID" value="NZ_BAABCV010000008.1"/>
</dbReference>
<dbReference type="InterPro" id="IPR036888">
    <property type="entry name" value="DNA_integrity_DisA_N_sf"/>
</dbReference>
<dbReference type="EMBL" id="BAABCV010000008">
    <property type="protein sequence ID" value="GAA4098737.1"/>
    <property type="molecule type" value="Genomic_DNA"/>
</dbReference>
<evidence type="ECO:0000259" key="1">
    <source>
        <dbReference type="Pfam" id="PF21751"/>
    </source>
</evidence>
<name>A0ABP7WXG7_9SPHI</name>